<reference evidence="2 3" key="1">
    <citation type="submission" date="2013-08" db="EMBL/GenBank/DDBJ databases">
        <title>The genome sequence of Skermanella stibiiresistens.</title>
        <authorList>
            <person name="Zhu W."/>
            <person name="Wang G."/>
        </authorList>
    </citation>
    <scope>NUCLEOTIDE SEQUENCE [LARGE SCALE GENOMIC DNA]</scope>
    <source>
        <strain evidence="2 3">SB22</strain>
    </source>
</reference>
<dbReference type="RefSeq" id="WP_037462257.1">
    <property type="nucleotide sequence ID" value="NZ_AVFL01000082.1"/>
</dbReference>
<dbReference type="STRING" id="1385369.N825_37515"/>
<gene>
    <name evidence="2" type="ORF">N825_37515</name>
</gene>
<organism evidence="2 3">
    <name type="scientific">Skermanella stibiiresistens SB22</name>
    <dbReference type="NCBI Taxonomy" id="1385369"/>
    <lineage>
        <taxon>Bacteria</taxon>
        <taxon>Pseudomonadati</taxon>
        <taxon>Pseudomonadota</taxon>
        <taxon>Alphaproteobacteria</taxon>
        <taxon>Rhodospirillales</taxon>
        <taxon>Azospirillaceae</taxon>
        <taxon>Skermanella</taxon>
    </lineage>
</organism>
<sequence length="118" mass="12965">GGYDRTGVYTALDKRHPDAVIVVPPRADAVLSATANTDPTQRDRHIQAIAGKGRMAWQRDSGYNERARVEGQFARWKQVIGDGLRFHGDEAQATEVAVAAQVLKRMLDLGRPNSVRVA</sequence>
<name>W9GPM5_9PROT</name>
<dbReference type="EMBL" id="AVFL01000082">
    <property type="protein sequence ID" value="EWY35694.1"/>
    <property type="molecule type" value="Genomic_DNA"/>
</dbReference>
<dbReference type="AlphaFoldDB" id="W9GPM5"/>
<dbReference type="Proteomes" id="UP000019486">
    <property type="component" value="Unassembled WGS sequence"/>
</dbReference>
<dbReference type="GO" id="GO:0006313">
    <property type="term" value="P:DNA transposition"/>
    <property type="evidence" value="ECO:0007669"/>
    <property type="project" value="InterPro"/>
</dbReference>
<dbReference type="GO" id="GO:0004803">
    <property type="term" value="F:transposase activity"/>
    <property type="evidence" value="ECO:0007669"/>
    <property type="project" value="InterPro"/>
</dbReference>
<feature type="non-terminal residue" evidence="2">
    <location>
        <position position="1"/>
    </location>
</feature>
<dbReference type="InterPro" id="IPR002559">
    <property type="entry name" value="Transposase_11"/>
</dbReference>
<evidence type="ECO:0000313" key="3">
    <source>
        <dbReference type="Proteomes" id="UP000019486"/>
    </source>
</evidence>
<dbReference type="GO" id="GO:0003677">
    <property type="term" value="F:DNA binding"/>
    <property type="evidence" value="ECO:0007669"/>
    <property type="project" value="InterPro"/>
</dbReference>
<proteinExistence type="predicted"/>
<evidence type="ECO:0000259" key="1">
    <source>
        <dbReference type="Pfam" id="PF01609"/>
    </source>
</evidence>
<accession>W9GPM5</accession>
<protein>
    <recommendedName>
        <fullName evidence="1">Transposase IS4-like domain-containing protein</fullName>
    </recommendedName>
</protein>
<comment type="caution">
    <text evidence="2">The sequence shown here is derived from an EMBL/GenBank/DDBJ whole genome shotgun (WGS) entry which is preliminary data.</text>
</comment>
<feature type="domain" description="Transposase IS4-like" evidence="1">
    <location>
        <begin position="1"/>
        <end position="96"/>
    </location>
</feature>
<evidence type="ECO:0000313" key="2">
    <source>
        <dbReference type="EMBL" id="EWY35694.1"/>
    </source>
</evidence>
<dbReference type="Pfam" id="PF01609">
    <property type="entry name" value="DDE_Tnp_1"/>
    <property type="match status" value="1"/>
</dbReference>
<keyword evidence="3" id="KW-1185">Reference proteome</keyword>